<evidence type="ECO:0008006" key="3">
    <source>
        <dbReference type="Google" id="ProtNLM"/>
    </source>
</evidence>
<reference evidence="2" key="1">
    <citation type="submission" date="2009-07" db="EMBL/GenBank/DDBJ databases">
        <title>Complete sequence of Geobacter sp. M21.</title>
        <authorList>
            <consortium name="US DOE Joint Genome Institute"/>
            <person name="Lucas S."/>
            <person name="Copeland A."/>
            <person name="Lapidus A."/>
            <person name="Glavina del Rio T."/>
            <person name="Dalin E."/>
            <person name="Tice H."/>
            <person name="Bruce D."/>
            <person name="Goodwin L."/>
            <person name="Pitluck S."/>
            <person name="Saunders E."/>
            <person name="Brettin T."/>
            <person name="Detter J.C."/>
            <person name="Han C."/>
            <person name="Larimer F."/>
            <person name="Land M."/>
            <person name="Hauser L."/>
            <person name="Kyrpides N."/>
            <person name="Ovchinnikova G."/>
            <person name="Lovley D."/>
        </authorList>
    </citation>
    <scope>NUCLEOTIDE SEQUENCE [LARGE SCALE GENOMIC DNA]</scope>
    <source>
        <strain evidence="2">M21</strain>
    </source>
</reference>
<dbReference type="eggNOG" id="ENOG50321RF">
    <property type="taxonomic scope" value="Bacteria"/>
</dbReference>
<dbReference type="HOGENOM" id="CLU_682884_0_0_7"/>
<accession>C6E1L3</accession>
<evidence type="ECO:0000313" key="2">
    <source>
        <dbReference type="EMBL" id="ACT16932.1"/>
    </source>
</evidence>
<evidence type="ECO:0000256" key="1">
    <source>
        <dbReference type="SAM" id="SignalP"/>
    </source>
</evidence>
<feature type="signal peptide" evidence="1">
    <location>
        <begin position="1"/>
        <end position="23"/>
    </location>
</feature>
<proteinExistence type="predicted"/>
<dbReference type="KEGG" id="gem:GM21_0865"/>
<feature type="chain" id="PRO_5002963377" description="Porin" evidence="1">
    <location>
        <begin position="24"/>
        <end position="404"/>
    </location>
</feature>
<organism evidence="2">
    <name type="scientific">Geobacter sp. (strain M21)</name>
    <dbReference type="NCBI Taxonomy" id="443144"/>
    <lineage>
        <taxon>Bacteria</taxon>
        <taxon>Pseudomonadati</taxon>
        <taxon>Thermodesulfobacteriota</taxon>
        <taxon>Desulfuromonadia</taxon>
        <taxon>Geobacterales</taxon>
        <taxon>Geobacteraceae</taxon>
        <taxon>Geobacter</taxon>
    </lineage>
</organism>
<dbReference type="STRING" id="443144.GM21_0865"/>
<sequence>MGIKQVPLLLLCLSMLPAAVGWGAEIHGRSSTQFQSFNNELLGDDRQIELAEYLRLSVTNIDKAGKFSIHGYGRGSQDFTNGEGLNGRLYYFYGDYRDLFDKIDLKIGRQFVNLAAGSAIVDGAQVDLKNVGPVAFTVMGGHDVVFGLNGEFGDASNTVLGMSAYLVGQKATDLELSWFRKYDSGSVTRDIVGGSFKQYLLNSLKVYGNAKYDTTAEAFNEVLGGVKYFPRSDLVFTGEYYNSYATFDTTSIYSIFAVNDYTEGVFRVDYNLNNMLSMNLGYNRQWYGDDGHANVYQAGASFRPIEPLRVNVEYDNRNGYYGSTNGFIIDANYDLNRVSQVGCGFTYDVYQRDSITGEETARRYWLGGKYKVAKNMAVSGRIQDDVNARYDNNVSGRVTVDYDF</sequence>
<dbReference type="EMBL" id="CP001661">
    <property type="protein sequence ID" value="ACT16932.1"/>
    <property type="molecule type" value="Genomic_DNA"/>
</dbReference>
<gene>
    <name evidence="2" type="ordered locus">GM21_0865</name>
</gene>
<keyword evidence="1" id="KW-0732">Signal</keyword>
<dbReference type="SUPFAM" id="SSF56935">
    <property type="entry name" value="Porins"/>
    <property type="match status" value="1"/>
</dbReference>
<dbReference type="AlphaFoldDB" id="C6E1L3"/>
<protein>
    <recommendedName>
        <fullName evidence="3">Porin</fullName>
    </recommendedName>
</protein>
<name>C6E1L3_GEOSM</name>
<dbReference type="OrthoDB" id="238539at2"/>